<proteinExistence type="predicted"/>
<reference evidence="1" key="1">
    <citation type="journal article" date="2021" name="Proc. Natl. Acad. Sci. U.S.A.">
        <title>A Catalog of Tens of Thousands of Viruses from Human Metagenomes Reveals Hidden Associations with Chronic Diseases.</title>
        <authorList>
            <person name="Tisza M.J."/>
            <person name="Buck C.B."/>
        </authorList>
    </citation>
    <scope>NUCLEOTIDE SEQUENCE</scope>
    <source>
        <strain evidence="1">CtkyH28</strain>
    </source>
</reference>
<evidence type="ECO:0000313" key="1">
    <source>
        <dbReference type="EMBL" id="DAD71197.1"/>
    </source>
</evidence>
<protein>
    <submittedName>
        <fullName evidence="1">Uncharacterized protein</fullName>
    </submittedName>
</protein>
<organism evidence="1">
    <name type="scientific">Siphoviridae sp. ctkyH28</name>
    <dbReference type="NCBI Taxonomy" id="2827585"/>
    <lineage>
        <taxon>Viruses</taxon>
        <taxon>Duplodnaviria</taxon>
        <taxon>Heunggongvirae</taxon>
        <taxon>Uroviricota</taxon>
        <taxon>Caudoviricetes</taxon>
    </lineage>
</organism>
<accession>A0A8S5LM97</accession>
<dbReference type="EMBL" id="BK015877">
    <property type="protein sequence ID" value="DAD71197.1"/>
    <property type="molecule type" value="Genomic_DNA"/>
</dbReference>
<name>A0A8S5LM97_9CAUD</name>
<sequence length="97" mass="11187">MAIAKKDIKFVAREFLDVLFNSPGKKYTPFGKFVCKDEVNGKVVWVAVDNSHGDAYTEEFTKRKNAVMWLHGYPVQNIQGEPLNEMERWLYDGNAML</sequence>